<dbReference type="Pfam" id="PF00196">
    <property type="entry name" value="GerE"/>
    <property type="match status" value="1"/>
</dbReference>
<evidence type="ECO:0000259" key="4">
    <source>
        <dbReference type="PROSITE" id="PS50043"/>
    </source>
</evidence>
<dbReference type="PANTHER" id="PTHR44688:SF16">
    <property type="entry name" value="DNA-BINDING TRANSCRIPTIONAL ACTIVATOR DEVR_DOSR"/>
    <property type="match status" value="1"/>
</dbReference>
<evidence type="ECO:0000256" key="2">
    <source>
        <dbReference type="ARBA" id="ARBA00023125"/>
    </source>
</evidence>
<dbReference type="Gene3D" id="1.10.10.10">
    <property type="entry name" value="Winged helix-like DNA-binding domain superfamily/Winged helix DNA-binding domain"/>
    <property type="match status" value="1"/>
</dbReference>
<accession>A0A2T0JUT4</accession>
<reference evidence="5 6" key="1">
    <citation type="submission" date="2018-03" db="EMBL/GenBank/DDBJ databases">
        <title>Genomic Encyclopedia of Archaeal and Bacterial Type Strains, Phase II (KMG-II): from individual species to whole genera.</title>
        <authorList>
            <person name="Goeker M."/>
        </authorList>
    </citation>
    <scope>NUCLEOTIDE SEQUENCE [LARGE SCALE GENOMIC DNA]</scope>
    <source>
        <strain evidence="5 6">DSM 43146</strain>
    </source>
</reference>
<comment type="caution">
    <text evidence="5">The sequence shown here is derived from an EMBL/GenBank/DDBJ whole genome shotgun (WGS) entry which is preliminary data.</text>
</comment>
<feature type="domain" description="HTH luxR-type" evidence="4">
    <location>
        <begin position="108"/>
        <end position="173"/>
    </location>
</feature>
<evidence type="ECO:0000313" key="5">
    <source>
        <dbReference type="EMBL" id="PRX11425.1"/>
    </source>
</evidence>
<evidence type="ECO:0000313" key="6">
    <source>
        <dbReference type="Proteomes" id="UP000239415"/>
    </source>
</evidence>
<dbReference type="PROSITE" id="PS00622">
    <property type="entry name" value="HTH_LUXR_1"/>
    <property type="match status" value="1"/>
</dbReference>
<dbReference type="PRINTS" id="PR00038">
    <property type="entry name" value="HTHLUXR"/>
</dbReference>
<dbReference type="InterPro" id="IPR016032">
    <property type="entry name" value="Sig_transdc_resp-reg_C-effctor"/>
</dbReference>
<dbReference type="SMART" id="SM00421">
    <property type="entry name" value="HTH_LUXR"/>
    <property type="match status" value="1"/>
</dbReference>
<dbReference type="GO" id="GO:0006355">
    <property type="term" value="P:regulation of DNA-templated transcription"/>
    <property type="evidence" value="ECO:0007669"/>
    <property type="project" value="InterPro"/>
</dbReference>
<dbReference type="InterPro" id="IPR036388">
    <property type="entry name" value="WH-like_DNA-bd_sf"/>
</dbReference>
<dbReference type="SUPFAM" id="SSF46894">
    <property type="entry name" value="C-terminal effector domain of the bipartite response regulators"/>
    <property type="match status" value="1"/>
</dbReference>
<sequence>ARSLAARNPGSRSAAGAAAHAAGLLSGDLNEVLRAITEFRQTRRPLALASALEDAALIGYATSSDDALTRAREALSIVSSVGAVQARLRLTDLLDRWGATAPAEGGRAASCLPELSPAERKVAMEVAAGKTNIEVADTLYISRHTVDAHLRNIFAKLGVRRRAELAARVARECGPTT</sequence>
<dbReference type="Proteomes" id="UP000239415">
    <property type="component" value="Unassembled WGS sequence"/>
</dbReference>
<keyword evidence="6" id="KW-1185">Reference proteome</keyword>
<dbReference type="AlphaFoldDB" id="A0A2T0JUT4"/>
<organism evidence="5 6">
    <name type="scientific">Actinoplanes italicus</name>
    <dbReference type="NCBI Taxonomy" id="113567"/>
    <lineage>
        <taxon>Bacteria</taxon>
        <taxon>Bacillati</taxon>
        <taxon>Actinomycetota</taxon>
        <taxon>Actinomycetes</taxon>
        <taxon>Micromonosporales</taxon>
        <taxon>Micromonosporaceae</taxon>
        <taxon>Actinoplanes</taxon>
    </lineage>
</organism>
<feature type="non-terminal residue" evidence="5">
    <location>
        <position position="1"/>
    </location>
</feature>
<dbReference type="PANTHER" id="PTHR44688">
    <property type="entry name" value="DNA-BINDING TRANSCRIPTIONAL ACTIVATOR DEVR_DOSR"/>
    <property type="match status" value="1"/>
</dbReference>
<protein>
    <submittedName>
        <fullName evidence="5">DNA-binding CsgD family transcriptional regulator</fullName>
    </submittedName>
</protein>
<proteinExistence type="predicted"/>
<dbReference type="EMBL" id="PVMZ01000031">
    <property type="protein sequence ID" value="PRX11425.1"/>
    <property type="molecule type" value="Genomic_DNA"/>
</dbReference>
<keyword evidence="3" id="KW-0804">Transcription</keyword>
<keyword evidence="2 5" id="KW-0238">DNA-binding</keyword>
<dbReference type="GO" id="GO:0003677">
    <property type="term" value="F:DNA binding"/>
    <property type="evidence" value="ECO:0007669"/>
    <property type="project" value="UniProtKB-KW"/>
</dbReference>
<dbReference type="CDD" id="cd06170">
    <property type="entry name" value="LuxR_C_like"/>
    <property type="match status" value="1"/>
</dbReference>
<evidence type="ECO:0000256" key="1">
    <source>
        <dbReference type="ARBA" id="ARBA00023015"/>
    </source>
</evidence>
<dbReference type="PROSITE" id="PS50043">
    <property type="entry name" value="HTH_LUXR_2"/>
    <property type="match status" value="1"/>
</dbReference>
<gene>
    <name evidence="5" type="ORF">CLV67_1311</name>
</gene>
<dbReference type="InterPro" id="IPR000792">
    <property type="entry name" value="Tscrpt_reg_LuxR_C"/>
</dbReference>
<keyword evidence="1" id="KW-0805">Transcription regulation</keyword>
<evidence type="ECO:0000256" key="3">
    <source>
        <dbReference type="ARBA" id="ARBA00023163"/>
    </source>
</evidence>
<dbReference type="RefSeq" id="WP_249037989.1">
    <property type="nucleotide sequence ID" value="NZ_PVMZ01000031.1"/>
</dbReference>
<name>A0A2T0JUT4_9ACTN</name>